<evidence type="ECO:0000256" key="5">
    <source>
        <dbReference type="ARBA" id="ARBA00022723"/>
    </source>
</evidence>
<feature type="domain" description="Aminotransferase class V" evidence="11">
    <location>
        <begin position="7"/>
        <end position="370"/>
    </location>
</feature>
<evidence type="ECO:0000256" key="1">
    <source>
        <dbReference type="ARBA" id="ARBA00001933"/>
    </source>
</evidence>
<keyword evidence="8" id="KW-0411">Iron-sulfur</keyword>
<comment type="caution">
    <text evidence="12">The sequence shown here is derived from an EMBL/GenBank/DDBJ whole genome shotgun (WGS) entry which is preliminary data.</text>
</comment>
<proteinExistence type="inferred from homology"/>
<evidence type="ECO:0000256" key="8">
    <source>
        <dbReference type="ARBA" id="ARBA00023014"/>
    </source>
</evidence>
<evidence type="ECO:0000256" key="4">
    <source>
        <dbReference type="ARBA" id="ARBA00022679"/>
    </source>
</evidence>
<evidence type="ECO:0000256" key="7">
    <source>
        <dbReference type="ARBA" id="ARBA00023004"/>
    </source>
</evidence>
<dbReference type="GO" id="GO:0051536">
    <property type="term" value="F:iron-sulfur cluster binding"/>
    <property type="evidence" value="ECO:0007669"/>
    <property type="project" value="UniProtKB-KW"/>
</dbReference>
<dbReference type="InterPro" id="IPR000192">
    <property type="entry name" value="Aminotrans_V_dom"/>
</dbReference>
<keyword evidence="4" id="KW-0808">Transferase</keyword>
<accession>A0A1L8R6Z6</accession>
<dbReference type="GO" id="GO:0031071">
    <property type="term" value="F:cysteine desulfurase activity"/>
    <property type="evidence" value="ECO:0007669"/>
    <property type="project" value="UniProtKB-EC"/>
</dbReference>
<protein>
    <recommendedName>
        <fullName evidence="3">cysteine desulfurase</fullName>
        <ecNumber evidence="3">2.8.1.7</ecNumber>
    </recommendedName>
</protein>
<dbReference type="Gene3D" id="3.40.640.10">
    <property type="entry name" value="Type I PLP-dependent aspartate aminotransferase-like (Major domain)"/>
    <property type="match status" value="1"/>
</dbReference>
<keyword evidence="7" id="KW-0408">Iron</keyword>
<dbReference type="Gene3D" id="1.10.260.50">
    <property type="match status" value="1"/>
</dbReference>
<evidence type="ECO:0000256" key="6">
    <source>
        <dbReference type="ARBA" id="ARBA00022898"/>
    </source>
</evidence>
<dbReference type="EMBL" id="JXKG01000007">
    <property type="protein sequence ID" value="OJG15485.1"/>
    <property type="molecule type" value="Genomic_DNA"/>
</dbReference>
<evidence type="ECO:0000256" key="2">
    <source>
        <dbReference type="ARBA" id="ARBA00006490"/>
    </source>
</evidence>
<dbReference type="InterPro" id="IPR015421">
    <property type="entry name" value="PyrdxlP-dep_Trfase_major"/>
</dbReference>
<dbReference type="FunFam" id="3.40.640.10:FF:000084">
    <property type="entry name" value="IscS-like cysteine desulfurase"/>
    <property type="match status" value="1"/>
</dbReference>
<evidence type="ECO:0000256" key="3">
    <source>
        <dbReference type="ARBA" id="ARBA00012239"/>
    </source>
</evidence>
<evidence type="ECO:0000259" key="11">
    <source>
        <dbReference type="Pfam" id="PF00266"/>
    </source>
</evidence>
<evidence type="ECO:0000256" key="10">
    <source>
        <dbReference type="RuleBase" id="RU004504"/>
    </source>
</evidence>
<dbReference type="InterPro" id="IPR015422">
    <property type="entry name" value="PyrdxlP-dep_Trfase_small"/>
</dbReference>
<sequence>MKTVKEIYLDHAATTPLHPTVINAMTEAMPVFGNPSSVHGFGRKAHEKLEASRLLIAKSLGVKAHEIIFNSGGTEGDNTAIIGTALARQQQGRHLITTAIEHPAVLESMHYLESLGFDVTYLPVDEKGQLSVETVKNALRPDTILVSIMAANNETGNLLPIKEIGELLKDHPALFHTDAVQAFGKVPLNPYENQIDLFSISAHKINGPKGVGFLFKKDGVSLPSYLHGGEQEEKRRAGTENLMGIIGMAQAVAILTPEKQAENAAHYAKLADLLLKKLTEANISYRINGDLQHKLPHVLNLQLLDVDNNLLLMKLDLKGQAISTGSACTAGNIEPSHVLTAMYGKDSDAIHESIRVSFGYGNTLEDVAYFADQLIAACQK</sequence>
<gene>
    <name evidence="12" type="ORF">RU96_GL002298</name>
</gene>
<dbReference type="PROSITE" id="PS00595">
    <property type="entry name" value="AA_TRANSFER_CLASS_5"/>
    <property type="match status" value="1"/>
</dbReference>
<dbReference type="Proteomes" id="UP000182835">
    <property type="component" value="Unassembled WGS sequence"/>
</dbReference>
<keyword evidence="6" id="KW-0663">Pyridoxal phosphate</keyword>
<dbReference type="PIRSF" id="PIRSF005572">
    <property type="entry name" value="NifS"/>
    <property type="match status" value="1"/>
</dbReference>
<dbReference type="PANTHER" id="PTHR11601:SF34">
    <property type="entry name" value="CYSTEINE DESULFURASE"/>
    <property type="match status" value="1"/>
</dbReference>
<dbReference type="AlphaFoldDB" id="A0A1L8R6Z6"/>
<dbReference type="EC" id="2.8.1.7" evidence="3"/>
<comment type="cofactor">
    <cofactor evidence="1 10">
        <name>pyridoxal 5'-phosphate</name>
        <dbReference type="ChEBI" id="CHEBI:597326"/>
    </cofactor>
</comment>
<name>A0A1L8R6Z6_9ENTE</name>
<dbReference type="Pfam" id="PF00266">
    <property type="entry name" value="Aminotran_5"/>
    <property type="match status" value="1"/>
</dbReference>
<dbReference type="Gene3D" id="3.90.1150.10">
    <property type="entry name" value="Aspartate Aminotransferase, domain 1"/>
    <property type="match status" value="1"/>
</dbReference>
<comment type="similarity">
    <text evidence="2">Belongs to the class-V pyridoxal-phosphate-dependent aminotransferase family. NifS/IscS subfamily.</text>
</comment>
<dbReference type="PANTHER" id="PTHR11601">
    <property type="entry name" value="CYSTEINE DESULFURYLASE FAMILY MEMBER"/>
    <property type="match status" value="1"/>
</dbReference>
<dbReference type="InterPro" id="IPR015424">
    <property type="entry name" value="PyrdxlP-dep_Trfase"/>
</dbReference>
<evidence type="ECO:0000256" key="9">
    <source>
        <dbReference type="ARBA" id="ARBA00050776"/>
    </source>
</evidence>
<dbReference type="SUPFAM" id="SSF53383">
    <property type="entry name" value="PLP-dependent transferases"/>
    <property type="match status" value="1"/>
</dbReference>
<organism evidence="12 13">
    <name type="scientific">Enterococcus canintestini</name>
    <dbReference type="NCBI Taxonomy" id="317010"/>
    <lineage>
        <taxon>Bacteria</taxon>
        <taxon>Bacillati</taxon>
        <taxon>Bacillota</taxon>
        <taxon>Bacilli</taxon>
        <taxon>Lactobacillales</taxon>
        <taxon>Enterococcaceae</taxon>
        <taxon>Enterococcus</taxon>
    </lineage>
</organism>
<dbReference type="STRING" id="317010.RU96_GL002298"/>
<keyword evidence="5" id="KW-0479">Metal-binding</keyword>
<reference evidence="12 13" key="1">
    <citation type="submission" date="2014-12" db="EMBL/GenBank/DDBJ databases">
        <title>Draft genome sequences of 29 type strains of Enterococci.</title>
        <authorList>
            <person name="Zhong Z."/>
            <person name="Sun Z."/>
            <person name="Liu W."/>
            <person name="Zhang W."/>
            <person name="Zhang H."/>
        </authorList>
    </citation>
    <scope>NUCLEOTIDE SEQUENCE [LARGE SCALE GENOMIC DNA]</scope>
    <source>
        <strain evidence="12 13">DSM 21207</strain>
    </source>
</reference>
<evidence type="ECO:0000313" key="12">
    <source>
        <dbReference type="EMBL" id="OJG15485.1"/>
    </source>
</evidence>
<comment type="catalytic activity">
    <reaction evidence="9">
        <text>(sulfur carrier)-H + L-cysteine = (sulfur carrier)-SH + L-alanine</text>
        <dbReference type="Rhea" id="RHEA:43892"/>
        <dbReference type="Rhea" id="RHEA-COMP:14737"/>
        <dbReference type="Rhea" id="RHEA-COMP:14739"/>
        <dbReference type="ChEBI" id="CHEBI:29917"/>
        <dbReference type="ChEBI" id="CHEBI:35235"/>
        <dbReference type="ChEBI" id="CHEBI:57972"/>
        <dbReference type="ChEBI" id="CHEBI:64428"/>
        <dbReference type="EC" id="2.8.1.7"/>
    </reaction>
</comment>
<dbReference type="InterPro" id="IPR020578">
    <property type="entry name" value="Aminotrans_V_PyrdxlP_BS"/>
</dbReference>
<dbReference type="GO" id="GO:0046872">
    <property type="term" value="F:metal ion binding"/>
    <property type="evidence" value="ECO:0007669"/>
    <property type="project" value="UniProtKB-KW"/>
</dbReference>
<evidence type="ECO:0000313" key="13">
    <source>
        <dbReference type="Proteomes" id="UP000182835"/>
    </source>
</evidence>
<dbReference type="InterPro" id="IPR016454">
    <property type="entry name" value="Cysteine_dSase"/>
</dbReference>